<name>A0A1M5BBR6_9THEO</name>
<dbReference type="Proteomes" id="UP000184088">
    <property type="component" value="Unassembled WGS sequence"/>
</dbReference>
<accession>A0A1M5BBR6</accession>
<comment type="similarity">
    <text evidence="1 2">Belongs to the glycosyl hydrolase 35 family.</text>
</comment>
<protein>
    <submittedName>
        <fullName evidence="5">Beta-galactosidase</fullName>
    </submittedName>
</protein>
<dbReference type="InterPro" id="IPR017853">
    <property type="entry name" value="GH"/>
</dbReference>
<feature type="domain" description="GLMA-like second" evidence="4">
    <location>
        <begin position="479"/>
        <end position="553"/>
    </location>
</feature>
<sequence length="669" mass="79281">MSIEVTKNGFILNGELLPIYSGTMHYWRLERGLWKDILNNVKSMGFKIVETYIPWGIHEVARGSFDFGTIEKNKDIDTFLKICEELGLKVLVRPGPHINAELTYFGYPKRVLMDPEIQAKTPHGTLCMLTTASKQFPVPSYASEKFYKEVALYFDSLAPILKEHLYPKGCIIGLQADNETCYFFKDNAYTMDYSQDSIKLYQNFLKQRYGNISTLNEKYGTNYKDFMQVYPPIEFNAQHKRELPYYFDWIRYKEYQIIYSLRRIARMWKDRGIDVPVYHNAAYQYWTPMDVVSAEDTEEIDVYGIDRYPNREDYHDYKKMVKYLAGTSKMPFIPEFGSGVWYSFPKTFLPDEEEFTTMSVFMHGIKAINFYMIVERDRWQGSPVTRDNRIRKKYYSFYKDFCTFMSKYEFYKYEKVRSIVLMRDYDYGRFLAMHNSYNLNDFVDIYGGISIPKELFKSSNYFDFKYIDTKDKHPAHNAWLENIGILLDKNNYDYDITDTHLHIENMERYTLIILSSYDFMDESVQQKIIQYAEKGGVVVMGPGLPYLNTDMECTSYFRGITKGENVVGTGKIYYINNYEDIIEIIEKLDIKREYILSNSKLELSLFRSPDKTNELLFIANPTEKEVTSKLYFNGFRKFKNAWKAEDVKGNRQIEIRLKPYSIKVWEVEK</sequence>
<dbReference type="PRINTS" id="PR00742">
    <property type="entry name" value="GLHYDRLASE35"/>
</dbReference>
<dbReference type="InterPro" id="IPR054746">
    <property type="entry name" value="GLMA-like_second"/>
</dbReference>
<dbReference type="InterPro" id="IPR031330">
    <property type="entry name" value="Gly_Hdrlase_35_cat"/>
</dbReference>
<evidence type="ECO:0000259" key="3">
    <source>
        <dbReference type="Pfam" id="PF01301"/>
    </source>
</evidence>
<proteinExistence type="inferred from homology"/>
<dbReference type="CDD" id="cd03143">
    <property type="entry name" value="A4_beta-galactosidase_middle_domain"/>
    <property type="match status" value="1"/>
</dbReference>
<dbReference type="EMBL" id="FQVH01000021">
    <property type="protein sequence ID" value="SHF39865.1"/>
    <property type="molecule type" value="Genomic_DNA"/>
</dbReference>
<dbReference type="SUPFAM" id="SSF51445">
    <property type="entry name" value="(Trans)glycosidases"/>
    <property type="match status" value="1"/>
</dbReference>
<evidence type="ECO:0000259" key="4">
    <source>
        <dbReference type="Pfam" id="PF22369"/>
    </source>
</evidence>
<feature type="domain" description="Glycoside hydrolase 35 catalytic" evidence="3">
    <location>
        <begin position="10"/>
        <end position="209"/>
    </location>
</feature>
<dbReference type="PANTHER" id="PTHR23421">
    <property type="entry name" value="BETA-GALACTOSIDASE RELATED"/>
    <property type="match status" value="1"/>
</dbReference>
<dbReference type="GO" id="GO:0005975">
    <property type="term" value="P:carbohydrate metabolic process"/>
    <property type="evidence" value="ECO:0007669"/>
    <property type="project" value="InterPro"/>
</dbReference>
<dbReference type="InterPro" id="IPR001944">
    <property type="entry name" value="Glycoside_Hdrlase_35"/>
</dbReference>
<keyword evidence="6" id="KW-1185">Reference proteome</keyword>
<dbReference type="OrthoDB" id="9813184at2"/>
<dbReference type="Pfam" id="PF01301">
    <property type="entry name" value="Glyco_hydro_35"/>
    <property type="match status" value="1"/>
</dbReference>
<dbReference type="STRING" id="1121256.SAMN02746089_01833"/>
<dbReference type="AlphaFoldDB" id="A0A1M5BBR6"/>
<reference evidence="5 6" key="1">
    <citation type="submission" date="2016-11" db="EMBL/GenBank/DDBJ databases">
        <authorList>
            <person name="Jaros S."/>
            <person name="Januszkiewicz K."/>
            <person name="Wedrychowicz H."/>
        </authorList>
    </citation>
    <scope>NUCLEOTIDE SEQUENCE [LARGE SCALE GENOMIC DNA]</scope>
    <source>
        <strain evidence="5 6">DSM 17918</strain>
    </source>
</reference>
<dbReference type="Gene3D" id="3.20.20.80">
    <property type="entry name" value="Glycosidases"/>
    <property type="match status" value="1"/>
</dbReference>
<evidence type="ECO:0000313" key="5">
    <source>
        <dbReference type="EMBL" id="SHF39865.1"/>
    </source>
</evidence>
<dbReference type="GO" id="GO:0004553">
    <property type="term" value="F:hydrolase activity, hydrolyzing O-glycosyl compounds"/>
    <property type="evidence" value="ECO:0007669"/>
    <property type="project" value="InterPro"/>
</dbReference>
<gene>
    <name evidence="5" type="ORF">SAMN02746089_01833</name>
</gene>
<evidence type="ECO:0000256" key="1">
    <source>
        <dbReference type="ARBA" id="ARBA00009809"/>
    </source>
</evidence>
<dbReference type="InterPro" id="IPR029062">
    <property type="entry name" value="Class_I_gatase-like"/>
</dbReference>
<dbReference type="Pfam" id="PF22369">
    <property type="entry name" value="GLMA_2nd"/>
    <property type="match status" value="1"/>
</dbReference>
<evidence type="ECO:0000256" key="2">
    <source>
        <dbReference type="RuleBase" id="RU003679"/>
    </source>
</evidence>
<evidence type="ECO:0000313" key="6">
    <source>
        <dbReference type="Proteomes" id="UP000184088"/>
    </source>
</evidence>
<dbReference type="Gene3D" id="3.40.50.880">
    <property type="match status" value="1"/>
</dbReference>
<organism evidence="5 6">
    <name type="scientific">Caldanaerobius fijiensis DSM 17918</name>
    <dbReference type="NCBI Taxonomy" id="1121256"/>
    <lineage>
        <taxon>Bacteria</taxon>
        <taxon>Bacillati</taxon>
        <taxon>Bacillota</taxon>
        <taxon>Clostridia</taxon>
        <taxon>Thermoanaerobacterales</taxon>
        <taxon>Thermoanaerobacteraceae</taxon>
        <taxon>Caldanaerobius</taxon>
    </lineage>
</organism>
<dbReference type="SUPFAM" id="SSF52317">
    <property type="entry name" value="Class I glutamine amidotransferase-like"/>
    <property type="match status" value="1"/>
</dbReference>
<dbReference type="RefSeq" id="WP_073344405.1">
    <property type="nucleotide sequence ID" value="NZ_FQVH01000021.1"/>
</dbReference>